<dbReference type="SUPFAM" id="SSF49764">
    <property type="entry name" value="HSP20-like chaperones"/>
    <property type="match status" value="1"/>
</dbReference>
<evidence type="ECO:0000259" key="4">
    <source>
        <dbReference type="PROSITE" id="PS01031"/>
    </source>
</evidence>
<comment type="similarity">
    <text evidence="1 2">Belongs to the small heat shock protein (HSP20) family.</text>
</comment>
<dbReference type="AlphaFoldDB" id="A0A6S6ZI67"/>
<evidence type="ECO:0000256" key="1">
    <source>
        <dbReference type="PROSITE-ProRule" id="PRU00285"/>
    </source>
</evidence>
<reference evidence="5 6" key="1">
    <citation type="submission" date="2020-04" db="EMBL/GenBank/DDBJ databases">
        <authorList>
            <person name="De Canck E."/>
        </authorList>
    </citation>
    <scope>NUCLEOTIDE SEQUENCE [LARGE SCALE GENOMIC DNA]</scope>
    <source>
        <strain evidence="5 6">LMG 3441</strain>
    </source>
</reference>
<evidence type="ECO:0000256" key="2">
    <source>
        <dbReference type="RuleBase" id="RU003616"/>
    </source>
</evidence>
<keyword evidence="6" id="KW-1185">Reference proteome</keyword>
<dbReference type="Proteomes" id="UP000494269">
    <property type="component" value="Unassembled WGS sequence"/>
</dbReference>
<dbReference type="InterPro" id="IPR031107">
    <property type="entry name" value="Small_HSP"/>
</dbReference>
<dbReference type="EMBL" id="CADIJQ010000001">
    <property type="protein sequence ID" value="CAB3675578.1"/>
    <property type="molecule type" value="Genomic_DNA"/>
</dbReference>
<dbReference type="PROSITE" id="PS01031">
    <property type="entry name" value="SHSP"/>
    <property type="match status" value="1"/>
</dbReference>
<dbReference type="Gene3D" id="2.60.40.790">
    <property type="match status" value="1"/>
</dbReference>
<evidence type="ECO:0000313" key="5">
    <source>
        <dbReference type="EMBL" id="CAB3675578.1"/>
    </source>
</evidence>
<name>A0A6S6ZI67_9BURK</name>
<feature type="domain" description="SHSP" evidence="4">
    <location>
        <begin position="23"/>
        <end position="134"/>
    </location>
</feature>
<dbReference type="CDD" id="cd06464">
    <property type="entry name" value="ACD_sHsps-like"/>
    <property type="match status" value="1"/>
</dbReference>
<organism evidence="5 6">
    <name type="scientific">Achromobacter kerstersii</name>
    <dbReference type="NCBI Taxonomy" id="1353890"/>
    <lineage>
        <taxon>Bacteria</taxon>
        <taxon>Pseudomonadati</taxon>
        <taxon>Pseudomonadota</taxon>
        <taxon>Betaproteobacteria</taxon>
        <taxon>Burkholderiales</taxon>
        <taxon>Alcaligenaceae</taxon>
        <taxon>Achromobacter</taxon>
    </lineage>
</organism>
<feature type="region of interest" description="Disordered" evidence="3">
    <location>
        <begin position="1"/>
        <end position="22"/>
    </location>
</feature>
<accession>A0A6S6ZI67</accession>
<gene>
    <name evidence="5" type="primary">hspA</name>
    <name evidence="5" type="ORF">LMG3441_01305</name>
</gene>
<dbReference type="PANTHER" id="PTHR11527">
    <property type="entry name" value="HEAT-SHOCK PROTEIN 20 FAMILY MEMBER"/>
    <property type="match status" value="1"/>
</dbReference>
<proteinExistence type="inferred from homology"/>
<evidence type="ECO:0000256" key="3">
    <source>
        <dbReference type="SAM" id="MobiDB-lite"/>
    </source>
</evidence>
<feature type="compositionally biased region" description="Polar residues" evidence="3">
    <location>
        <begin position="12"/>
        <end position="22"/>
    </location>
</feature>
<evidence type="ECO:0000313" key="6">
    <source>
        <dbReference type="Proteomes" id="UP000494269"/>
    </source>
</evidence>
<sequence>MEERNQVAATRGSESLTKVSNESNRAATLPAVDIYENATGITLLADLPGVSKDRLSIKVQANELLIEGEAAVQVPAEVRLVHNELREPLFRRSFTLGHDLDKDNISANLKHGVLTLQIPRLREAQPRKISVTVT</sequence>
<protein>
    <submittedName>
        <fullName evidence="5">Spore protein SP21</fullName>
    </submittedName>
</protein>
<dbReference type="InterPro" id="IPR008978">
    <property type="entry name" value="HSP20-like_chaperone"/>
</dbReference>
<dbReference type="InterPro" id="IPR002068">
    <property type="entry name" value="A-crystallin/Hsp20_dom"/>
</dbReference>
<dbReference type="RefSeq" id="WP_054421423.1">
    <property type="nucleotide sequence ID" value="NZ_CADIJQ010000001.1"/>
</dbReference>
<dbReference type="Pfam" id="PF00011">
    <property type="entry name" value="HSP20"/>
    <property type="match status" value="1"/>
</dbReference>